<accession>A0A3N1HM98</accession>
<evidence type="ECO:0000313" key="4">
    <source>
        <dbReference type="EMBL" id="ROP43606.1"/>
    </source>
</evidence>
<evidence type="ECO:0000256" key="2">
    <source>
        <dbReference type="SAM" id="MobiDB-lite"/>
    </source>
</evidence>
<sequence>MTTSTTGTTARQGAAGAAGRPGTGPGRSADGGLRWCPACGDEASAYGPGPRGRPDAACPRCRALERHRFLSLVLDGLAPRLALASLVVDVAPSRPVAQQLRRLCPQGYLGVDFDPGADGRAVDVRASLTDLPLADGSVDLLVAYHVLEHVPDDAAAMREVARVLKPGGLALLQVPWAPGRATDEDPDASADERVRRFGQADHVRMYGHDVEDRLRAAGLDVARMTPVDWLGDDGAALMHLWPEESSWVVTPTTSADGVGRHRGVLAGGTSPGGLAGALVRSRAATAEATARRAEAEERGDAVRRDLAAARARVARLEDEVRAARKESARWRRAYERLRGRLPVRVAAGAARGARGLGRAVGALRAVPR</sequence>
<keyword evidence="1" id="KW-0175">Coiled coil</keyword>
<dbReference type="InterPro" id="IPR013216">
    <property type="entry name" value="Methyltransf_11"/>
</dbReference>
<feature type="coiled-coil region" evidence="1">
    <location>
        <begin position="292"/>
        <end position="340"/>
    </location>
</feature>
<dbReference type="RefSeq" id="WP_123379341.1">
    <property type="nucleotide sequence ID" value="NZ_RJKN01000003.1"/>
</dbReference>
<evidence type="ECO:0000259" key="3">
    <source>
        <dbReference type="Pfam" id="PF08241"/>
    </source>
</evidence>
<keyword evidence="4" id="KW-0808">Transferase</keyword>
<feature type="region of interest" description="Disordered" evidence="2">
    <location>
        <begin position="1"/>
        <end position="29"/>
    </location>
</feature>
<reference evidence="4 5" key="1">
    <citation type="journal article" date="2015" name="Stand. Genomic Sci.">
        <title>Genomic Encyclopedia of Bacterial and Archaeal Type Strains, Phase III: the genomes of soil and plant-associated and newly described type strains.</title>
        <authorList>
            <person name="Whitman W.B."/>
            <person name="Woyke T."/>
            <person name="Klenk H.P."/>
            <person name="Zhou Y."/>
            <person name="Lilburn T.G."/>
            <person name="Beck B.J."/>
            <person name="De Vos P."/>
            <person name="Vandamme P."/>
            <person name="Eisen J.A."/>
            <person name="Garrity G."/>
            <person name="Hugenholtz P."/>
            <person name="Kyrpides N.C."/>
        </authorList>
    </citation>
    <scope>NUCLEOTIDE SEQUENCE [LARGE SCALE GENOMIC DNA]</scope>
    <source>
        <strain evidence="4 5">CECT 7306</strain>
    </source>
</reference>
<dbReference type="CDD" id="cd02440">
    <property type="entry name" value="AdoMet_MTases"/>
    <property type="match status" value="1"/>
</dbReference>
<dbReference type="GO" id="GO:0032259">
    <property type="term" value="P:methylation"/>
    <property type="evidence" value="ECO:0007669"/>
    <property type="project" value="UniProtKB-KW"/>
</dbReference>
<dbReference type="AlphaFoldDB" id="A0A3N1HM98"/>
<organism evidence="4 5">
    <name type="scientific">Pseudokineococcus lusitanus</name>
    <dbReference type="NCBI Taxonomy" id="763993"/>
    <lineage>
        <taxon>Bacteria</taxon>
        <taxon>Bacillati</taxon>
        <taxon>Actinomycetota</taxon>
        <taxon>Actinomycetes</taxon>
        <taxon>Kineosporiales</taxon>
        <taxon>Kineosporiaceae</taxon>
        <taxon>Pseudokineococcus</taxon>
    </lineage>
</organism>
<dbReference type="Pfam" id="PF08241">
    <property type="entry name" value="Methyltransf_11"/>
    <property type="match status" value="1"/>
</dbReference>
<dbReference type="SUPFAM" id="SSF53335">
    <property type="entry name" value="S-adenosyl-L-methionine-dependent methyltransferases"/>
    <property type="match status" value="1"/>
</dbReference>
<protein>
    <submittedName>
        <fullName evidence="4">Methyltransferase family protein</fullName>
    </submittedName>
</protein>
<proteinExistence type="predicted"/>
<gene>
    <name evidence="4" type="ORF">EDC03_1199</name>
</gene>
<evidence type="ECO:0000256" key="1">
    <source>
        <dbReference type="SAM" id="Coils"/>
    </source>
</evidence>
<name>A0A3N1HM98_9ACTN</name>
<keyword evidence="5" id="KW-1185">Reference proteome</keyword>
<dbReference type="InterPro" id="IPR029063">
    <property type="entry name" value="SAM-dependent_MTases_sf"/>
</dbReference>
<dbReference type="GO" id="GO:0008757">
    <property type="term" value="F:S-adenosylmethionine-dependent methyltransferase activity"/>
    <property type="evidence" value="ECO:0007669"/>
    <property type="project" value="InterPro"/>
</dbReference>
<feature type="compositionally biased region" description="Low complexity" evidence="2">
    <location>
        <begin position="1"/>
        <end position="18"/>
    </location>
</feature>
<comment type="caution">
    <text evidence="4">The sequence shown here is derived from an EMBL/GenBank/DDBJ whole genome shotgun (WGS) entry which is preliminary data.</text>
</comment>
<dbReference type="Gene3D" id="3.40.50.150">
    <property type="entry name" value="Vaccinia Virus protein VP39"/>
    <property type="match status" value="1"/>
</dbReference>
<keyword evidence="4" id="KW-0489">Methyltransferase</keyword>
<dbReference type="EMBL" id="RJKN01000003">
    <property type="protein sequence ID" value="ROP43606.1"/>
    <property type="molecule type" value="Genomic_DNA"/>
</dbReference>
<dbReference type="OrthoDB" id="7171187at2"/>
<feature type="domain" description="Methyltransferase type 11" evidence="3">
    <location>
        <begin position="97"/>
        <end position="171"/>
    </location>
</feature>
<dbReference type="Proteomes" id="UP000276232">
    <property type="component" value="Unassembled WGS sequence"/>
</dbReference>
<dbReference type="InParanoid" id="A0A3N1HM98"/>
<evidence type="ECO:0000313" key="5">
    <source>
        <dbReference type="Proteomes" id="UP000276232"/>
    </source>
</evidence>